<keyword evidence="1" id="KW-0812">Transmembrane</keyword>
<sequence length="75" mass="9290">MWNEWLTNHKGKLIGAIIGIFFGFIYLIWGFWDMLIFAFIVFIGYYIGKRLDHKEPAVRAEHLWHWLTDRWRMFR</sequence>
<evidence type="ECO:0000313" key="2">
    <source>
        <dbReference type="EMBL" id="QGQ97103.1"/>
    </source>
</evidence>
<keyword evidence="1" id="KW-0472">Membrane</keyword>
<dbReference type="RefSeq" id="WP_155702204.1">
    <property type="nucleotide sequence ID" value="NZ_CP034235.1"/>
</dbReference>
<dbReference type="OrthoDB" id="1798631at2"/>
<name>A0A6B8RNI9_9BACL</name>
<reference evidence="3" key="1">
    <citation type="submission" date="2018-11" db="EMBL/GenBank/DDBJ databases">
        <title>Complete genome sequence of Paenibacillus sp. ML311-T8.</title>
        <authorList>
            <person name="Nam Y.-D."/>
            <person name="Kang J."/>
            <person name="Chung W.-H."/>
            <person name="Park Y.S."/>
        </authorList>
    </citation>
    <scope>NUCLEOTIDE SEQUENCE [LARGE SCALE GENOMIC DNA]</scope>
    <source>
        <strain evidence="3">ML311-T8</strain>
    </source>
</reference>
<dbReference type="EMBL" id="CP034235">
    <property type="protein sequence ID" value="QGQ97103.1"/>
    <property type="molecule type" value="Genomic_DNA"/>
</dbReference>
<organism evidence="2 3">
    <name type="scientific">Paenibacillus psychroresistens</name>
    <dbReference type="NCBI Taxonomy" id="1778678"/>
    <lineage>
        <taxon>Bacteria</taxon>
        <taxon>Bacillati</taxon>
        <taxon>Bacillota</taxon>
        <taxon>Bacilli</taxon>
        <taxon>Bacillales</taxon>
        <taxon>Paenibacillaceae</taxon>
        <taxon>Paenibacillus</taxon>
    </lineage>
</organism>
<accession>A0A6B8RNI9</accession>
<dbReference type="InterPro" id="IPR018730">
    <property type="entry name" value="DUF2273"/>
</dbReference>
<dbReference type="KEGG" id="ppsc:EHS13_20530"/>
<dbReference type="AlphaFoldDB" id="A0A6B8RNI9"/>
<proteinExistence type="predicted"/>
<feature type="transmembrane region" description="Helical" evidence="1">
    <location>
        <begin position="13"/>
        <end position="46"/>
    </location>
</feature>
<evidence type="ECO:0000256" key="1">
    <source>
        <dbReference type="SAM" id="Phobius"/>
    </source>
</evidence>
<dbReference type="Pfam" id="PF10031">
    <property type="entry name" value="DUF2273"/>
    <property type="match status" value="1"/>
</dbReference>
<keyword evidence="1" id="KW-1133">Transmembrane helix</keyword>
<evidence type="ECO:0000313" key="3">
    <source>
        <dbReference type="Proteomes" id="UP000426246"/>
    </source>
</evidence>
<keyword evidence="3" id="KW-1185">Reference proteome</keyword>
<gene>
    <name evidence="2" type="ORF">EHS13_20530</name>
</gene>
<dbReference type="Proteomes" id="UP000426246">
    <property type="component" value="Chromosome"/>
</dbReference>
<protein>
    <submittedName>
        <fullName evidence="2">DUF2273 domain-containing protein</fullName>
    </submittedName>
</protein>